<dbReference type="RefSeq" id="WP_180282651.1">
    <property type="nucleotide sequence ID" value="NZ_JABFDB010000009.1"/>
</dbReference>
<comment type="caution">
    <text evidence="3">The sequence shown here is derived from an EMBL/GenBank/DDBJ whole genome shotgun (WGS) entry which is preliminary data.</text>
</comment>
<dbReference type="PANTHER" id="PTHR42928:SF5">
    <property type="entry name" value="BLR1237 PROTEIN"/>
    <property type="match status" value="1"/>
</dbReference>
<organism evidence="3 4">
    <name type="scientific">Azospirillum oleiclasticum</name>
    <dbReference type="NCBI Taxonomy" id="2735135"/>
    <lineage>
        <taxon>Bacteria</taxon>
        <taxon>Pseudomonadati</taxon>
        <taxon>Pseudomonadota</taxon>
        <taxon>Alphaproteobacteria</taxon>
        <taxon>Rhodospirillales</taxon>
        <taxon>Azospirillaceae</taxon>
        <taxon>Azospirillum</taxon>
    </lineage>
</organism>
<feature type="signal peptide" evidence="2">
    <location>
        <begin position="1"/>
        <end position="27"/>
    </location>
</feature>
<evidence type="ECO:0000313" key="3">
    <source>
        <dbReference type="EMBL" id="NYZ20875.1"/>
    </source>
</evidence>
<protein>
    <submittedName>
        <fullName evidence="3">Tripartite tricarboxylate transporter substrate binding protein</fullName>
    </submittedName>
</protein>
<dbReference type="SUPFAM" id="SSF53850">
    <property type="entry name" value="Periplasmic binding protein-like II"/>
    <property type="match status" value="1"/>
</dbReference>
<evidence type="ECO:0000256" key="2">
    <source>
        <dbReference type="SAM" id="SignalP"/>
    </source>
</evidence>
<sequence>MVSGWKAALSVAAFVATATAWSVPTMAAWPERPVTLIVIAGAGGGSDFTMRLLARELEARTGQPFTVVNQAQGGGVVGMTTYVKARPDGYTLGQLSPFAQYRLLGQADFTAASYSPVAQFNADPAAIHVAKGSRFQGVPDIIAALKKDPGSLKISCGGTCNASWDIPFVSLLLDQGVDVSKVNLIPAPGSAAGLQELAAGGVDVVLCSLPETDALTAAGRVRSVGVMSGKRLDRYPAVPTVGEQVGRTYEGGTWRAIAGPAGMDPALVAAIEDAVKAAYESERFQKGMKERGFGLQWRGSAELAAFLKEHEAMTERVINAVGYKK</sequence>
<dbReference type="Gene3D" id="3.40.190.10">
    <property type="entry name" value="Periplasmic binding protein-like II"/>
    <property type="match status" value="1"/>
</dbReference>
<reference evidence="3 4" key="1">
    <citation type="submission" date="2020-05" db="EMBL/GenBank/DDBJ databases">
        <title>Azospirillum oleiclasticum sp. nov, a nitrogen-fixing and heavy crude oil-emulsifying bacterium isolated from the crude oil of Yumen Oilfield.</title>
        <authorList>
            <person name="Wu D."/>
            <person name="Cai M."/>
            <person name="Zhang X."/>
        </authorList>
    </citation>
    <scope>NUCLEOTIDE SEQUENCE [LARGE SCALE GENOMIC DNA]</scope>
    <source>
        <strain evidence="3 4">ROY-1-1-2</strain>
    </source>
</reference>
<comment type="similarity">
    <text evidence="1">Belongs to the UPF0065 (bug) family.</text>
</comment>
<dbReference type="EMBL" id="JABFDB010000009">
    <property type="protein sequence ID" value="NYZ20875.1"/>
    <property type="molecule type" value="Genomic_DNA"/>
</dbReference>
<name>A0ABX2TAP8_9PROT</name>
<feature type="chain" id="PRO_5045814843" evidence="2">
    <location>
        <begin position="28"/>
        <end position="325"/>
    </location>
</feature>
<dbReference type="PANTHER" id="PTHR42928">
    <property type="entry name" value="TRICARBOXYLATE-BINDING PROTEIN"/>
    <property type="match status" value="1"/>
</dbReference>
<keyword evidence="4" id="KW-1185">Reference proteome</keyword>
<dbReference type="Pfam" id="PF03401">
    <property type="entry name" value="TctC"/>
    <property type="match status" value="1"/>
</dbReference>
<keyword evidence="2" id="KW-0732">Signal</keyword>
<dbReference type="PIRSF" id="PIRSF017082">
    <property type="entry name" value="YflP"/>
    <property type="match status" value="1"/>
</dbReference>
<gene>
    <name evidence="3" type="ORF">HND93_14270</name>
</gene>
<evidence type="ECO:0000256" key="1">
    <source>
        <dbReference type="ARBA" id="ARBA00006987"/>
    </source>
</evidence>
<dbReference type="CDD" id="cd07012">
    <property type="entry name" value="PBP2_Bug_TTT"/>
    <property type="match status" value="1"/>
</dbReference>
<dbReference type="Proteomes" id="UP000584642">
    <property type="component" value="Unassembled WGS sequence"/>
</dbReference>
<accession>A0ABX2TAP8</accession>
<dbReference type="InterPro" id="IPR042100">
    <property type="entry name" value="Bug_dom1"/>
</dbReference>
<dbReference type="InterPro" id="IPR005064">
    <property type="entry name" value="BUG"/>
</dbReference>
<proteinExistence type="inferred from homology"/>
<dbReference type="Gene3D" id="3.40.190.150">
    <property type="entry name" value="Bordetella uptake gene, domain 1"/>
    <property type="match status" value="1"/>
</dbReference>
<evidence type="ECO:0000313" key="4">
    <source>
        <dbReference type="Proteomes" id="UP000584642"/>
    </source>
</evidence>